<dbReference type="CDD" id="cd02976">
    <property type="entry name" value="NrdH"/>
    <property type="match status" value="1"/>
</dbReference>
<dbReference type="PANTHER" id="PTHR34386">
    <property type="entry name" value="GLUTAREDOXIN"/>
    <property type="match status" value="1"/>
</dbReference>
<reference evidence="2 3" key="1">
    <citation type="submission" date="2020-10" db="EMBL/GenBank/DDBJ databases">
        <title>Ca. Dormibacterota MAGs.</title>
        <authorList>
            <person name="Montgomery K."/>
        </authorList>
    </citation>
    <scope>NUCLEOTIDE SEQUENCE [LARGE SCALE GENOMIC DNA]</scope>
    <source>
        <strain evidence="2">SC8811_S16_3</strain>
    </source>
</reference>
<dbReference type="GO" id="GO:0009055">
    <property type="term" value="F:electron transfer activity"/>
    <property type="evidence" value="ECO:0007669"/>
    <property type="project" value="TreeGrafter"/>
</dbReference>
<dbReference type="SUPFAM" id="SSF52833">
    <property type="entry name" value="Thioredoxin-like"/>
    <property type="match status" value="1"/>
</dbReference>
<dbReference type="AlphaFoldDB" id="A0A934NDG9"/>
<dbReference type="Pfam" id="PF00462">
    <property type="entry name" value="Glutaredoxin"/>
    <property type="match status" value="1"/>
</dbReference>
<dbReference type="EMBL" id="JAEKNQ010000059">
    <property type="protein sequence ID" value="MBJ7604566.1"/>
    <property type="molecule type" value="Genomic_DNA"/>
</dbReference>
<dbReference type="InterPro" id="IPR002109">
    <property type="entry name" value="Glutaredoxin"/>
</dbReference>
<comment type="caution">
    <text evidence="2">The sequence shown here is derived from an EMBL/GenBank/DDBJ whole genome shotgun (WGS) entry which is preliminary data.</text>
</comment>
<organism evidence="2 3">
    <name type="scientific">Candidatus Dormiibacter inghamiae</name>
    <dbReference type="NCBI Taxonomy" id="3127013"/>
    <lineage>
        <taxon>Bacteria</taxon>
        <taxon>Bacillati</taxon>
        <taxon>Candidatus Dormiibacterota</taxon>
        <taxon>Candidatus Dormibacteria</taxon>
        <taxon>Candidatus Dormibacterales</taxon>
        <taxon>Candidatus Dormibacteraceae</taxon>
        <taxon>Candidatus Dormiibacter</taxon>
    </lineage>
</organism>
<dbReference type="InterPro" id="IPR051548">
    <property type="entry name" value="Grx-like_ET"/>
</dbReference>
<feature type="domain" description="Glutaredoxin" evidence="1">
    <location>
        <begin position="9"/>
        <end position="65"/>
    </location>
</feature>
<evidence type="ECO:0000313" key="2">
    <source>
        <dbReference type="EMBL" id="MBJ7604566.1"/>
    </source>
</evidence>
<evidence type="ECO:0000259" key="1">
    <source>
        <dbReference type="Pfam" id="PF00462"/>
    </source>
</evidence>
<evidence type="ECO:0000313" key="3">
    <source>
        <dbReference type="Proteomes" id="UP000620075"/>
    </source>
</evidence>
<name>A0A934NDG9_9BACT</name>
<accession>A0A934NDG9</accession>
<dbReference type="GO" id="GO:0045454">
    <property type="term" value="P:cell redox homeostasis"/>
    <property type="evidence" value="ECO:0007669"/>
    <property type="project" value="TreeGrafter"/>
</dbReference>
<gene>
    <name evidence="2" type="ORF">JF888_15530</name>
</gene>
<dbReference type="Proteomes" id="UP000620075">
    <property type="component" value="Unassembled WGS sequence"/>
</dbReference>
<dbReference type="RefSeq" id="WP_338182418.1">
    <property type="nucleotide sequence ID" value="NZ_JAEKNQ010000059.1"/>
</dbReference>
<proteinExistence type="predicted"/>
<sequence>MSAESGTLVVYTTTHCSDCRLAKDVLAETGTPYRHVNLDDSPEAAQTVMALNGGYRSVPTLVFPDGRVLVEPSRRELLDALKAQQRGY</sequence>
<dbReference type="Gene3D" id="3.40.30.10">
    <property type="entry name" value="Glutaredoxin"/>
    <property type="match status" value="1"/>
</dbReference>
<protein>
    <submittedName>
        <fullName evidence="2">NrdH-redoxin</fullName>
    </submittedName>
</protein>
<dbReference type="InterPro" id="IPR036249">
    <property type="entry name" value="Thioredoxin-like_sf"/>
</dbReference>
<dbReference type="PANTHER" id="PTHR34386:SF1">
    <property type="entry name" value="GLUTAREDOXIN-LIKE PROTEIN NRDH"/>
    <property type="match status" value="1"/>
</dbReference>
<dbReference type="PROSITE" id="PS51354">
    <property type="entry name" value="GLUTAREDOXIN_2"/>
    <property type="match status" value="1"/>
</dbReference>